<dbReference type="PROSITE" id="PS50850">
    <property type="entry name" value="MFS"/>
    <property type="match status" value="1"/>
</dbReference>
<evidence type="ECO:0000256" key="2">
    <source>
        <dbReference type="SAM" id="Phobius"/>
    </source>
</evidence>
<dbReference type="OrthoDB" id="2213137at2759"/>
<reference evidence="4" key="1">
    <citation type="submission" date="2018-11" db="EMBL/GenBank/DDBJ databases">
        <authorList>
            <person name="Alioto T."/>
            <person name="Alioto T."/>
        </authorList>
    </citation>
    <scope>NUCLEOTIDE SEQUENCE</scope>
</reference>
<evidence type="ECO:0000259" key="3">
    <source>
        <dbReference type="PROSITE" id="PS50850"/>
    </source>
</evidence>
<sequence length="515" mass="56461">MAEQKGVPYDRGWAWMIVFGYFVSSFIMVGVAKSYGILMKPLMEEFNVDITVASLGMAVGAGIYTLAAPVFVALGQHFTERSVVMFGAVFACIFISLCYLKIGIWYLIWMYGIGAGIGNSCLFGNGLVMIGSYFKRIRTVANGVALSGASVGTFAIPPLMEFLLQTYGLPGTYLILGGLYLSVAVCGALYRPIKFYTRETKAGENDEKHKLIKEDLNDSTRKRTNFVQDKENVVVSNTSDPYTDLEIPIETEVNREKSVSFVTSTGSLVMGSMESLAQIVQADESKKLSNSVTIKICGKSIVIPKIFDFSVLKMPAVVFYTIFSFLVFFGYFNFIIFMPLDADSRGFKSFQKAWLVSCAGIGDLIGRVVVGIVGDLRIIERYKIIGATCIFCGINIFIFNFATVFWWCAIHTTLYGFFGGAYIALTSIVLIDMVGIEIMPKAIGVILLIQGLGAAIGQPVEGAIKGSSGSFSLLNYINSSLMIFGGCFMFLYPFVRDNAKKSKDKTGAEQEEEEA</sequence>
<feature type="transmembrane region" description="Helical" evidence="2">
    <location>
        <begin position="83"/>
        <end position="102"/>
    </location>
</feature>
<feature type="transmembrane region" description="Helical" evidence="2">
    <location>
        <begin position="12"/>
        <end position="32"/>
    </location>
</feature>
<dbReference type="GO" id="GO:0008028">
    <property type="term" value="F:monocarboxylic acid transmembrane transporter activity"/>
    <property type="evidence" value="ECO:0007669"/>
    <property type="project" value="TreeGrafter"/>
</dbReference>
<feature type="transmembrane region" description="Helical" evidence="2">
    <location>
        <begin position="438"/>
        <end position="456"/>
    </location>
</feature>
<keyword evidence="2" id="KW-0812">Transmembrane</keyword>
<feature type="domain" description="Major facilitator superfamily (MFS) profile" evidence="3">
    <location>
        <begin position="316"/>
        <end position="515"/>
    </location>
</feature>
<feature type="transmembrane region" description="Helical" evidence="2">
    <location>
        <begin position="140"/>
        <end position="160"/>
    </location>
</feature>
<proteinExistence type="predicted"/>
<feature type="transmembrane region" description="Helical" evidence="2">
    <location>
        <begin position="172"/>
        <end position="190"/>
    </location>
</feature>
<dbReference type="GO" id="GO:0016020">
    <property type="term" value="C:membrane"/>
    <property type="evidence" value="ECO:0007669"/>
    <property type="project" value="UniProtKB-SubCell"/>
</dbReference>
<comment type="caution">
    <text evidence="4">The sequence shown here is derived from an EMBL/GenBank/DDBJ whole genome shotgun (WGS) entry which is preliminary data.</text>
</comment>
<organism evidence="4 5">
    <name type="scientific">Mytilus galloprovincialis</name>
    <name type="common">Mediterranean mussel</name>
    <dbReference type="NCBI Taxonomy" id="29158"/>
    <lineage>
        <taxon>Eukaryota</taxon>
        <taxon>Metazoa</taxon>
        <taxon>Spiralia</taxon>
        <taxon>Lophotrochozoa</taxon>
        <taxon>Mollusca</taxon>
        <taxon>Bivalvia</taxon>
        <taxon>Autobranchia</taxon>
        <taxon>Pteriomorphia</taxon>
        <taxon>Mytilida</taxon>
        <taxon>Mytiloidea</taxon>
        <taxon>Mytilidae</taxon>
        <taxon>Mytilinae</taxon>
        <taxon>Mytilus</taxon>
    </lineage>
</organism>
<dbReference type="InterPro" id="IPR011701">
    <property type="entry name" value="MFS"/>
</dbReference>
<evidence type="ECO:0000313" key="4">
    <source>
        <dbReference type="EMBL" id="VDI10482.1"/>
    </source>
</evidence>
<dbReference type="PANTHER" id="PTHR11360:SF284">
    <property type="entry name" value="EG:103B4.3 PROTEIN-RELATED"/>
    <property type="match status" value="1"/>
</dbReference>
<dbReference type="SUPFAM" id="SSF103473">
    <property type="entry name" value="MFS general substrate transporter"/>
    <property type="match status" value="1"/>
</dbReference>
<comment type="subcellular location">
    <subcellularLocation>
        <location evidence="1">Membrane</location>
        <topology evidence="1">Multi-pass membrane protein</topology>
    </subcellularLocation>
</comment>
<dbReference type="Proteomes" id="UP000596742">
    <property type="component" value="Unassembled WGS sequence"/>
</dbReference>
<evidence type="ECO:0000313" key="5">
    <source>
        <dbReference type="Proteomes" id="UP000596742"/>
    </source>
</evidence>
<evidence type="ECO:0000256" key="1">
    <source>
        <dbReference type="ARBA" id="ARBA00004141"/>
    </source>
</evidence>
<dbReference type="PANTHER" id="PTHR11360">
    <property type="entry name" value="MONOCARBOXYLATE TRANSPORTER"/>
    <property type="match status" value="1"/>
</dbReference>
<name>A0A8B6CXH9_MYTGA</name>
<gene>
    <name evidence="4" type="ORF">MGAL_10B061663</name>
</gene>
<feature type="transmembrane region" description="Helical" evidence="2">
    <location>
        <begin position="108"/>
        <end position="128"/>
    </location>
</feature>
<keyword evidence="2" id="KW-0472">Membrane</keyword>
<dbReference type="InterPro" id="IPR036259">
    <property type="entry name" value="MFS_trans_sf"/>
</dbReference>
<dbReference type="Gene3D" id="1.20.1250.20">
    <property type="entry name" value="MFS general substrate transporter like domains"/>
    <property type="match status" value="2"/>
</dbReference>
<feature type="transmembrane region" description="Helical" evidence="2">
    <location>
        <begin position="385"/>
        <end position="407"/>
    </location>
</feature>
<dbReference type="Pfam" id="PF07690">
    <property type="entry name" value="MFS_1"/>
    <property type="match status" value="2"/>
</dbReference>
<feature type="transmembrane region" description="Helical" evidence="2">
    <location>
        <begin position="52"/>
        <end position="74"/>
    </location>
</feature>
<keyword evidence="5" id="KW-1185">Reference proteome</keyword>
<protein>
    <recommendedName>
        <fullName evidence="3">Major facilitator superfamily (MFS) profile domain-containing protein</fullName>
    </recommendedName>
</protein>
<feature type="transmembrane region" description="Helical" evidence="2">
    <location>
        <begin position="352"/>
        <end position="373"/>
    </location>
</feature>
<dbReference type="InterPro" id="IPR020846">
    <property type="entry name" value="MFS_dom"/>
</dbReference>
<feature type="transmembrane region" description="Helical" evidence="2">
    <location>
        <begin position="476"/>
        <end position="495"/>
    </location>
</feature>
<feature type="transmembrane region" description="Helical" evidence="2">
    <location>
        <begin position="317"/>
        <end position="340"/>
    </location>
</feature>
<dbReference type="EMBL" id="UYJE01002405">
    <property type="protein sequence ID" value="VDI10482.1"/>
    <property type="molecule type" value="Genomic_DNA"/>
</dbReference>
<dbReference type="InterPro" id="IPR050327">
    <property type="entry name" value="Proton-linked_MCT"/>
</dbReference>
<dbReference type="AlphaFoldDB" id="A0A8B6CXH9"/>
<accession>A0A8B6CXH9</accession>
<feature type="transmembrane region" description="Helical" evidence="2">
    <location>
        <begin position="413"/>
        <end position="431"/>
    </location>
</feature>
<keyword evidence="2" id="KW-1133">Transmembrane helix</keyword>